<proteinExistence type="predicted"/>
<evidence type="ECO:0000313" key="1">
    <source>
        <dbReference type="EMBL" id="KKS80272.1"/>
    </source>
</evidence>
<dbReference type="InterPro" id="IPR043731">
    <property type="entry name" value="DUF5674"/>
</dbReference>
<dbReference type="EMBL" id="LCEW01000011">
    <property type="protein sequence ID" value="KKS80272.1"/>
    <property type="molecule type" value="Genomic_DNA"/>
</dbReference>
<protein>
    <submittedName>
        <fullName evidence="1">Uncharacterized protein</fullName>
    </submittedName>
</protein>
<dbReference type="Pfam" id="PF18924">
    <property type="entry name" value="DUF5674"/>
    <property type="match status" value="1"/>
</dbReference>
<comment type="caution">
    <text evidence="1">The sequence shown here is derived from an EMBL/GenBank/DDBJ whole genome shotgun (WGS) entry which is preliminary data.</text>
</comment>
<reference evidence="1 2" key="1">
    <citation type="journal article" date="2015" name="Nature">
        <title>rRNA introns, odd ribosomes, and small enigmatic genomes across a large radiation of phyla.</title>
        <authorList>
            <person name="Brown C.T."/>
            <person name="Hug L.A."/>
            <person name="Thomas B.C."/>
            <person name="Sharon I."/>
            <person name="Castelle C.J."/>
            <person name="Singh A."/>
            <person name="Wilkins M.J."/>
            <person name="Williams K.H."/>
            <person name="Banfield J.F."/>
        </authorList>
    </citation>
    <scope>NUCLEOTIDE SEQUENCE [LARGE SCALE GENOMIC DNA]</scope>
</reference>
<dbReference type="STRING" id="1618369.UV54_C0011G0004"/>
<sequence>MQIINKPIKLNDLKQMAQLKFGNLVKAVIDIDQKIICLNAELHADEEAQLIRNGSKQKDLWGINLYPEKFNSRDFIEFDSMINLRPSQQNLSRGIESKKTQQQIRQIINQLIV</sequence>
<organism evidence="1 2">
    <name type="scientific">Candidatus Beckwithbacteria bacterium GW2011_GWA2_43_10</name>
    <dbReference type="NCBI Taxonomy" id="1618369"/>
    <lineage>
        <taxon>Bacteria</taxon>
        <taxon>Candidatus Beckwithiibacteriota</taxon>
    </lineage>
</organism>
<dbReference type="AlphaFoldDB" id="A0A0G1C3Y0"/>
<gene>
    <name evidence="1" type="ORF">UV54_C0011G0004</name>
</gene>
<accession>A0A0G1C3Y0</accession>
<name>A0A0G1C3Y0_9BACT</name>
<evidence type="ECO:0000313" key="2">
    <source>
        <dbReference type="Proteomes" id="UP000034213"/>
    </source>
</evidence>
<dbReference type="Proteomes" id="UP000034213">
    <property type="component" value="Unassembled WGS sequence"/>
</dbReference>